<keyword evidence="4" id="KW-1185">Reference proteome</keyword>
<dbReference type="EMBL" id="UXUI01000420">
    <property type="protein sequence ID" value="VDD85224.1"/>
    <property type="molecule type" value="Genomic_DNA"/>
</dbReference>
<reference evidence="3 4" key="2">
    <citation type="submission" date="2018-10" db="EMBL/GenBank/DDBJ databases">
        <authorList>
            <consortium name="Pathogen Informatics"/>
        </authorList>
    </citation>
    <scope>NUCLEOTIDE SEQUENCE [LARGE SCALE GENOMIC DNA]</scope>
</reference>
<proteinExistence type="predicted"/>
<dbReference type="AlphaFoldDB" id="A0A0N4UTF2"/>
<feature type="region of interest" description="Disordered" evidence="1">
    <location>
        <begin position="55"/>
        <end position="87"/>
    </location>
</feature>
<feature type="transmembrane region" description="Helical" evidence="2">
    <location>
        <begin position="407"/>
        <end position="427"/>
    </location>
</feature>
<protein>
    <submittedName>
        <fullName evidence="5">YTH domain-containing protein</fullName>
    </submittedName>
</protein>
<keyword evidence="2" id="KW-0472">Membrane</keyword>
<evidence type="ECO:0000313" key="4">
    <source>
        <dbReference type="Proteomes" id="UP000274131"/>
    </source>
</evidence>
<gene>
    <name evidence="3" type="ORF">EVEC_LOCUS367</name>
</gene>
<feature type="compositionally biased region" description="Polar residues" evidence="1">
    <location>
        <begin position="70"/>
        <end position="87"/>
    </location>
</feature>
<evidence type="ECO:0000313" key="5">
    <source>
        <dbReference type="WBParaSite" id="EVEC_0000055001-mRNA-1"/>
    </source>
</evidence>
<evidence type="ECO:0000313" key="3">
    <source>
        <dbReference type="EMBL" id="VDD85224.1"/>
    </source>
</evidence>
<feature type="transmembrane region" description="Helical" evidence="2">
    <location>
        <begin position="376"/>
        <end position="401"/>
    </location>
</feature>
<evidence type="ECO:0000256" key="2">
    <source>
        <dbReference type="SAM" id="Phobius"/>
    </source>
</evidence>
<feature type="transmembrane region" description="Helical" evidence="2">
    <location>
        <begin position="439"/>
        <end position="465"/>
    </location>
</feature>
<keyword evidence="2" id="KW-1133">Transmembrane helix</keyword>
<keyword evidence="2" id="KW-0812">Transmembrane</keyword>
<dbReference type="WBParaSite" id="EVEC_0000055001-mRNA-1">
    <property type="protein sequence ID" value="EVEC_0000055001-mRNA-1"/>
    <property type="gene ID" value="EVEC_0000055001"/>
</dbReference>
<organism evidence="5">
    <name type="scientific">Enterobius vermicularis</name>
    <name type="common">Human pinworm</name>
    <dbReference type="NCBI Taxonomy" id="51028"/>
    <lineage>
        <taxon>Eukaryota</taxon>
        <taxon>Metazoa</taxon>
        <taxon>Ecdysozoa</taxon>
        <taxon>Nematoda</taxon>
        <taxon>Chromadorea</taxon>
        <taxon>Rhabditida</taxon>
        <taxon>Spirurina</taxon>
        <taxon>Oxyuridomorpha</taxon>
        <taxon>Oxyuroidea</taxon>
        <taxon>Oxyuridae</taxon>
        <taxon>Enterobius</taxon>
    </lineage>
</organism>
<dbReference type="Proteomes" id="UP000274131">
    <property type="component" value="Unassembled WGS sequence"/>
</dbReference>
<feature type="transmembrane region" description="Helical" evidence="2">
    <location>
        <begin position="485"/>
        <end position="504"/>
    </location>
</feature>
<dbReference type="OrthoDB" id="5788007at2759"/>
<evidence type="ECO:0000256" key="1">
    <source>
        <dbReference type="SAM" id="MobiDB-lite"/>
    </source>
</evidence>
<reference evidence="5" key="1">
    <citation type="submission" date="2017-02" db="UniProtKB">
        <authorList>
            <consortium name="WormBaseParasite"/>
        </authorList>
    </citation>
    <scope>IDENTIFICATION</scope>
</reference>
<sequence>MVYDFLRLAFEDFDSAYNCNLFLELIMNEKGLKVTQQPEKSGKIFRSQFWFNSDSKDNKSNPETIKRPESSVSRQFQPRKQQGLTETWAKQSQENVENEIELILQRDDQGFNYTPFKSAPVARASSINMLREGTPNPPGAQVVLQPQSLEQSNRMLAQGGLQSVYPQPYMPSQYPLYGVLPNIKDVHAYHPKAQMSTMMPRPMSGTLWKSPASAELPPPPGPYRPSSAMNALPVARSNSRAASELGLGNNYIFKKKFLNFFFHQQLYNTKDEQVEYDQQSNYGSEIEHMAQQINMLYGSYNNKPHDINVNDQKLNSQGGQHRGPQTMLAGAPGMASDYIKPRLSNGNNINSDAPIGTLNSDEEIFRTPKDIVYFDGLSLLSVFQVVCAIVIFTCGVLRIIWHAKWSLGVELAYAVVVFITAAIGIYASSRRSYCSAAAAFALSGINSVVGLVPLVFGVLPAVPFILSNTNVDWFANEDESYLVDYLLSFSSFVEIVLATILAIYGCKSMGATMQQVEKLRLHADMNVAFDNSSNSMRKNSVPTEKKMPLQ</sequence>
<accession>A0A0N4UTF2</accession>
<name>A0A0N4UTF2_ENTVE</name>
<feature type="compositionally biased region" description="Basic and acidic residues" evidence="1">
    <location>
        <begin position="55"/>
        <end position="69"/>
    </location>
</feature>